<evidence type="ECO:0008006" key="4">
    <source>
        <dbReference type="Google" id="ProtNLM"/>
    </source>
</evidence>
<dbReference type="AlphaFoldDB" id="F5XMV5"/>
<evidence type="ECO:0000313" key="3">
    <source>
        <dbReference type="Proteomes" id="UP000007947"/>
    </source>
</evidence>
<feature type="transmembrane region" description="Helical" evidence="1">
    <location>
        <begin position="48"/>
        <end position="70"/>
    </location>
</feature>
<organism evidence="2 3">
    <name type="scientific">Microlunatus phosphovorus (strain ATCC 700054 / DSM 10555 / JCM 9379 / NBRC 101784 / NCIMB 13414 / VKM Ac-1990 / NM-1)</name>
    <dbReference type="NCBI Taxonomy" id="1032480"/>
    <lineage>
        <taxon>Bacteria</taxon>
        <taxon>Bacillati</taxon>
        <taxon>Actinomycetota</taxon>
        <taxon>Actinomycetes</taxon>
        <taxon>Propionibacteriales</taxon>
        <taxon>Propionibacteriaceae</taxon>
        <taxon>Microlunatus</taxon>
    </lineage>
</organism>
<sequence length="238" mass="24637">MIEEEGGMLGSLSQLLTVGLAAAFSSVPITVLLVILVSPRRSVSAFPYAMGCVAGTLGVVLAAVAAAQLMPEPRPRQPSVTIAIVEFVLGAALIGLGIRAWVRRRRPRHTRKLPNWAATALEGMGPFRAFVIGVILEFRAKSIVLALVVSLQVHATANRTLAILVIVIYVVISTVTITIPALAMLMAPQRTEPWLTAATARLATAGPVISAAALCLLGLGLLGLGLVGLGVVGAGVSN</sequence>
<name>F5XMV5_MICPN</name>
<dbReference type="HOGENOM" id="CLU_1164799_0_0_11"/>
<reference evidence="2 3" key="1">
    <citation type="submission" date="2011-05" db="EMBL/GenBank/DDBJ databases">
        <title>Whole genome sequence of Microlunatus phosphovorus NM-1.</title>
        <authorList>
            <person name="Hosoyama A."/>
            <person name="Sasaki K."/>
            <person name="Harada T."/>
            <person name="Igarashi R."/>
            <person name="Kawakoshi A."/>
            <person name="Sasagawa M."/>
            <person name="Fukada J."/>
            <person name="Nakamura S."/>
            <person name="Katano Y."/>
            <person name="Hanada S."/>
            <person name="Kamagata Y."/>
            <person name="Nakamura N."/>
            <person name="Yamazaki S."/>
            <person name="Fujita N."/>
        </authorList>
    </citation>
    <scope>NUCLEOTIDE SEQUENCE [LARGE SCALE GENOMIC DNA]</scope>
    <source>
        <strain evidence="3">ATCC 700054 / DSM 10555 / JCM 9379 / NBRC 101784 / NCIMB 13414 / VKM Ac-1990 / NM-1</strain>
    </source>
</reference>
<feature type="transmembrane region" description="Helical" evidence="1">
    <location>
        <begin position="82"/>
        <end position="102"/>
    </location>
</feature>
<evidence type="ECO:0000313" key="2">
    <source>
        <dbReference type="EMBL" id="BAK34028.1"/>
    </source>
</evidence>
<keyword evidence="1" id="KW-1133">Transmembrane helix</keyword>
<dbReference type="Proteomes" id="UP000007947">
    <property type="component" value="Chromosome"/>
</dbReference>
<dbReference type="EMBL" id="AP012204">
    <property type="protein sequence ID" value="BAK34028.1"/>
    <property type="molecule type" value="Genomic_DNA"/>
</dbReference>
<protein>
    <recommendedName>
        <fullName evidence="4">Sap, sulfolipid-1-addressing protein</fullName>
    </recommendedName>
</protein>
<dbReference type="STRING" id="1032480.MLP_10140"/>
<dbReference type="KEGG" id="mph:MLP_10140"/>
<dbReference type="eggNOG" id="COG1280">
    <property type="taxonomic scope" value="Bacteria"/>
</dbReference>
<feature type="transmembrane region" description="Helical" evidence="1">
    <location>
        <begin position="12"/>
        <end position="36"/>
    </location>
</feature>
<evidence type="ECO:0000256" key="1">
    <source>
        <dbReference type="SAM" id="Phobius"/>
    </source>
</evidence>
<proteinExistence type="predicted"/>
<feature type="transmembrane region" description="Helical" evidence="1">
    <location>
        <begin position="208"/>
        <end position="236"/>
    </location>
</feature>
<feature type="transmembrane region" description="Helical" evidence="1">
    <location>
        <begin position="161"/>
        <end position="187"/>
    </location>
</feature>
<dbReference type="RefSeq" id="WP_013861911.1">
    <property type="nucleotide sequence ID" value="NC_015635.1"/>
</dbReference>
<dbReference type="OrthoDB" id="4462109at2"/>
<keyword evidence="1" id="KW-0472">Membrane</keyword>
<keyword evidence="3" id="KW-1185">Reference proteome</keyword>
<dbReference type="InterPro" id="IPR021315">
    <property type="entry name" value="Gap/Sap"/>
</dbReference>
<accession>F5XMV5</accession>
<dbReference type="Pfam" id="PF11139">
    <property type="entry name" value="SfLAP"/>
    <property type="match status" value="1"/>
</dbReference>
<gene>
    <name evidence="2" type="ordered locus">MLP_10140</name>
</gene>
<keyword evidence="1" id="KW-0812">Transmembrane</keyword>